<organism evidence="7 8">
    <name type="scientific">Actinoplanes missouriensis (strain ATCC 14538 / DSM 43046 / CBS 188.64 / JCM 3121 / NBRC 102363 / NCIMB 12654 / NRRL B-3342 / UNCC 431)</name>
    <dbReference type="NCBI Taxonomy" id="512565"/>
    <lineage>
        <taxon>Bacteria</taxon>
        <taxon>Bacillati</taxon>
        <taxon>Actinomycetota</taxon>
        <taxon>Actinomycetes</taxon>
        <taxon>Micromonosporales</taxon>
        <taxon>Micromonosporaceae</taxon>
        <taxon>Actinoplanes</taxon>
    </lineage>
</organism>
<evidence type="ECO:0000256" key="6">
    <source>
        <dbReference type="RuleBase" id="RU363058"/>
    </source>
</evidence>
<evidence type="ECO:0000313" key="7">
    <source>
        <dbReference type="EMBL" id="BAL90701.1"/>
    </source>
</evidence>
<dbReference type="PATRIC" id="fig|512565.3.peg.5476"/>
<dbReference type="eggNOG" id="COG0306">
    <property type="taxonomic scope" value="Bacteria"/>
</dbReference>
<keyword evidence="4 6" id="KW-1133">Transmembrane helix</keyword>
<dbReference type="AlphaFoldDB" id="I0HCG4"/>
<dbReference type="GO" id="GO:0005315">
    <property type="term" value="F:phosphate transmembrane transporter activity"/>
    <property type="evidence" value="ECO:0007669"/>
    <property type="project" value="InterPro"/>
</dbReference>
<keyword evidence="6" id="KW-0592">Phosphate transport</keyword>
<gene>
    <name evidence="7" type="ordered locus">AMIS_54810</name>
</gene>
<protein>
    <recommendedName>
        <fullName evidence="6">Phosphate transporter</fullName>
    </recommendedName>
</protein>
<sequence>MTLTLWPPPRCVGHDHGVTETSVILALVVLTALAFDFTNGFHDTANAMATSIATKALRPKTAVALSGILNLVGAFLSVEVALTVTNAVVKIQDKTGAPKTELLADGGSGLLLIILAGLVGGIVWNLLTWLVGLPSSSSHALFGGLVGATIAGLGWGGVNWNGDGSKLDGVVGKVLLPAVLSPVIAALVAAVGTWIIFKITAGVAARFTDKGFKWGQIGSASLVSLAHGTNDAQKTMGVITLALIASGHWSDTDNIPLWVKVSAALAIALGTYLGGWRIIRTLGKGLTDISPPQGTAAQSGAAAVILASSHLGFALSTTHVATGSVLGSGLGRPGATVRWAVAGRMVAAWMITLPAAGLVGALMWWIGDAVGGMAGALVVFTLLVLVSVAMWMRSRSGRVDADNVNDEWDSSEIPAISEKPVPAPAS</sequence>
<proteinExistence type="inferred from homology"/>
<feature type="transmembrane region" description="Helical" evidence="6">
    <location>
        <begin position="109"/>
        <end position="133"/>
    </location>
</feature>
<dbReference type="HOGENOM" id="CLU_015355_1_0_11"/>
<keyword evidence="8" id="KW-1185">Reference proteome</keyword>
<feature type="transmembrane region" description="Helical" evidence="6">
    <location>
        <begin position="62"/>
        <end position="89"/>
    </location>
</feature>
<feature type="transmembrane region" description="Helical" evidence="6">
    <location>
        <begin position="346"/>
        <end position="366"/>
    </location>
</feature>
<evidence type="ECO:0000256" key="4">
    <source>
        <dbReference type="ARBA" id="ARBA00022989"/>
    </source>
</evidence>
<dbReference type="Pfam" id="PF01384">
    <property type="entry name" value="PHO4"/>
    <property type="match status" value="2"/>
</dbReference>
<evidence type="ECO:0000313" key="8">
    <source>
        <dbReference type="Proteomes" id="UP000007882"/>
    </source>
</evidence>
<feature type="transmembrane region" description="Helical" evidence="6">
    <location>
        <begin position="178"/>
        <end position="197"/>
    </location>
</feature>
<reference evidence="7 8" key="1">
    <citation type="submission" date="2012-02" db="EMBL/GenBank/DDBJ databases">
        <title>Complete genome sequence of Actinoplanes missouriensis 431 (= NBRC 102363).</title>
        <authorList>
            <person name="Ohnishi Y."/>
            <person name="Ishikawa J."/>
            <person name="Sekine M."/>
            <person name="Hosoyama A."/>
            <person name="Harada T."/>
            <person name="Narita H."/>
            <person name="Hata T."/>
            <person name="Konno Y."/>
            <person name="Tutikane K."/>
            <person name="Fujita N."/>
            <person name="Horinouchi S."/>
            <person name="Hayakawa M."/>
        </authorList>
    </citation>
    <scope>NUCLEOTIDE SEQUENCE [LARGE SCALE GENOMIC DNA]</scope>
    <source>
        <strain evidence="8">ATCC 14538 / DSM 43046 / CBS 188.64 / JCM 3121 / NBRC 102363 / NCIMB 12654 / NRRL B-3342 / UNCC 431</strain>
    </source>
</reference>
<dbReference type="PANTHER" id="PTHR11101">
    <property type="entry name" value="PHOSPHATE TRANSPORTER"/>
    <property type="match status" value="1"/>
</dbReference>
<dbReference type="KEGG" id="ams:AMIS_54810"/>
<comment type="similarity">
    <text evidence="6">Belongs to the inorganic phosphate transporter (PiT) (TC 2.A.20) family.</text>
</comment>
<feature type="transmembrane region" description="Helical" evidence="6">
    <location>
        <begin position="23"/>
        <end position="41"/>
    </location>
</feature>
<dbReference type="GO" id="GO:0016020">
    <property type="term" value="C:membrane"/>
    <property type="evidence" value="ECO:0007669"/>
    <property type="project" value="UniProtKB-SubCell"/>
</dbReference>
<evidence type="ECO:0000256" key="1">
    <source>
        <dbReference type="ARBA" id="ARBA00004141"/>
    </source>
</evidence>
<keyword evidence="2 6" id="KW-0813">Transport</keyword>
<dbReference type="InterPro" id="IPR001204">
    <property type="entry name" value="Phos_transporter"/>
</dbReference>
<feature type="transmembrane region" description="Helical" evidence="6">
    <location>
        <begin position="140"/>
        <end position="158"/>
    </location>
</feature>
<dbReference type="STRING" id="512565.AMIS_54810"/>
<dbReference type="Proteomes" id="UP000007882">
    <property type="component" value="Chromosome"/>
</dbReference>
<dbReference type="GO" id="GO:0035435">
    <property type="term" value="P:phosphate ion transmembrane transport"/>
    <property type="evidence" value="ECO:0007669"/>
    <property type="project" value="TreeGrafter"/>
</dbReference>
<evidence type="ECO:0000256" key="2">
    <source>
        <dbReference type="ARBA" id="ARBA00022448"/>
    </source>
</evidence>
<accession>I0HCG4</accession>
<name>I0HCG4_ACTM4</name>
<comment type="subcellular location">
    <subcellularLocation>
        <location evidence="1 6">Membrane</location>
        <topology evidence="1 6">Multi-pass membrane protein</topology>
    </subcellularLocation>
</comment>
<feature type="transmembrane region" description="Helical" evidence="6">
    <location>
        <begin position="372"/>
        <end position="392"/>
    </location>
</feature>
<keyword evidence="3 6" id="KW-0812">Transmembrane</keyword>
<keyword evidence="5 6" id="KW-0472">Membrane</keyword>
<dbReference type="EMBL" id="AP012319">
    <property type="protein sequence ID" value="BAL90701.1"/>
    <property type="molecule type" value="Genomic_DNA"/>
</dbReference>
<evidence type="ECO:0000256" key="5">
    <source>
        <dbReference type="ARBA" id="ARBA00023136"/>
    </source>
</evidence>
<dbReference type="PANTHER" id="PTHR11101:SF54">
    <property type="entry name" value="LOW-AFFINITY INORGANIC PHOSPHATE TRANSPORTER-RELATED"/>
    <property type="match status" value="1"/>
</dbReference>
<evidence type="ECO:0000256" key="3">
    <source>
        <dbReference type="ARBA" id="ARBA00022692"/>
    </source>
</evidence>